<dbReference type="InterPro" id="IPR011009">
    <property type="entry name" value="Kinase-like_dom_sf"/>
</dbReference>
<dbReference type="SUPFAM" id="SSF56112">
    <property type="entry name" value="Protein kinase-like (PK-like)"/>
    <property type="match status" value="1"/>
</dbReference>
<dbReference type="Pfam" id="PF01633">
    <property type="entry name" value="Choline_kinase"/>
    <property type="match status" value="1"/>
</dbReference>
<evidence type="ECO:0000313" key="2">
    <source>
        <dbReference type="EMBL" id="CAH9113235.1"/>
    </source>
</evidence>
<protein>
    <recommendedName>
        <fullName evidence="4">Choline kinase 1</fullName>
    </recommendedName>
</protein>
<name>A0AAV0E2T9_9ASTE</name>
<dbReference type="GO" id="GO:0005737">
    <property type="term" value="C:cytoplasm"/>
    <property type="evidence" value="ECO:0007669"/>
    <property type="project" value="TreeGrafter"/>
</dbReference>
<accession>A0AAV0E2T9</accession>
<dbReference type="EMBL" id="CAMAPF010000204">
    <property type="protein sequence ID" value="CAH9113235.1"/>
    <property type="molecule type" value="Genomic_DNA"/>
</dbReference>
<organism evidence="2 3">
    <name type="scientific">Cuscuta epithymum</name>
    <dbReference type="NCBI Taxonomy" id="186058"/>
    <lineage>
        <taxon>Eukaryota</taxon>
        <taxon>Viridiplantae</taxon>
        <taxon>Streptophyta</taxon>
        <taxon>Embryophyta</taxon>
        <taxon>Tracheophyta</taxon>
        <taxon>Spermatophyta</taxon>
        <taxon>Magnoliopsida</taxon>
        <taxon>eudicotyledons</taxon>
        <taxon>Gunneridae</taxon>
        <taxon>Pentapetalae</taxon>
        <taxon>asterids</taxon>
        <taxon>lamiids</taxon>
        <taxon>Solanales</taxon>
        <taxon>Convolvulaceae</taxon>
        <taxon>Cuscuteae</taxon>
        <taxon>Cuscuta</taxon>
        <taxon>Cuscuta subgen. Cuscuta</taxon>
    </lineage>
</organism>
<dbReference type="CDD" id="cd05157">
    <property type="entry name" value="ETNK_euk"/>
    <property type="match status" value="1"/>
</dbReference>
<comment type="similarity">
    <text evidence="1">Belongs to the choline/ethanolamine kinase family.</text>
</comment>
<comment type="caution">
    <text evidence="2">The sequence shown here is derived from an EMBL/GenBank/DDBJ whole genome shotgun (WGS) entry which is preliminary data.</text>
</comment>
<dbReference type="GO" id="GO:0004103">
    <property type="term" value="F:choline kinase activity"/>
    <property type="evidence" value="ECO:0007669"/>
    <property type="project" value="TreeGrafter"/>
</dbReference>
<dbReference type="Proteomes" id="UP001152523">
    <property type="component" value="Unassembled WGS sequence"/>
</dbReference>
<reference evidence="2" key="1">
    <citation type="submission" date="2022-07" db="EMBL/GenBank/DDBJ databases">
        <authorList>
            <person name="Macas J."/>
            <person name="Novak P."/>
            <person name="Neumann P."/>
        </authorList>
    </citation>
    <scope>NUCLEOTIDE SEQUENCE</scope>
</reference>
<dbReference type="Gene3D" id="3.30.200.20">
    <property type="entry name" value="Phosphorylase Kinase, domain 1"/>
    <property type="match status" value="1"/>
</dbReference>
<sequence length="344" mass="40160">MEFKMNGLNEGSLPEDLIKLLSSLASSWGDVFDVKRLKVIHLSGAMTNLVYRISWPTKTETVSRNVLVRVYGEGVELLFSRTDEILTFEYVSKKGFGPRLLGQFPWGRVEEFIDVRTLSASDLRDPNISSLIAVKLREFHNIGMPCKKNVVLWDRLRDWLGKAKGLCSQEDREEFKLDDCEKEIVTLEKELSRNSPEIGFCHNDLQYGNMMFDDRTRSITIIDYEYSSYNPIAYDFANHFCEMAADYHTDTPHVLDYTKYPGPEERHRFIHSYLNSSGCYQGSINSDVKQLVDDAERYTLPNHLFWGLWGIISGYVNNIDFDYKEYARQRFHQYWLRKPDLIFT</sequence>
<evidence type="ECO:0000313" key="3">
    <source>
        <dbReference type="Proteomes" id="UP001152523"/>
    </source>
</evidence>
<evidence type="ECO:0000256" key="1">
    <source>
        <dbReference type="ARBA" id="ARBA00038211"/>
    </source>
</evidence>
<evidence type="ECO:0008006" key="4">
    <source>
        <dbReference type="Google" id="ProtNLM"/>
    </source>
</evidence>
<proteinExistence type="inferred from homology"/>
<dbReference type="AlphaFoldDB" id="A0AAV0E2T9"/>
<dbReference type="Gene3D" id="3.90.1200.10">
    <property type="match status" value="1"/>
</dbReference>
<gene>
    <name evidence="2" type="ORF">CEPIT_LOCUS20213</name>
</gene>
<keyword evidence="3" id="KW-1185">Reference proteome</keyword>
<dbReference type="GO" id="GO:0006646">
    <property type="term" value="P:phosphatidylethanolamine biosynthetic process"/>
    <property type="evidence" value="ECO:0007669"/>
    <property type="project" value="TreeGrafter"/>
</dbReference>
<dbReference type="GO" id="GO:0004305">
    <property type="term" value="F:ethanolamine kinase activity"/>
    <property type="evidence" value="ECO:0007669"/>
    <property type="project" value="TreeGrafter"/>
</dbReference>
<dbReference type="PANTHER" id="PTHR22603">
    <property type="entry name" value="CHOLINE/ETHANOALAMINE KINASE"/>
    <property type="match status" value="1"/>
</dbReference>
<dbReference type="PANTHER" id="PTHR22603:SF93">
    <property type="entry name" value="RE24176P"/>
    <property type="match status" value="1"/>
</dbReference>